<proteinExistence type="predicted"/>
<dbReference type="AlphaFoldDB" id="A0A9P5SKR0"/>
<dbReference type="EMBL" id="JAAAUY010000414">
    <property type="protein sequence ID" value="KAF9330206.1"/>
    <property type="molecule type" value="Genomic_DNA"/>
</dbReference>
<dbReference type="SUPFAM" id="SSF52540">
    <property type="entry name" value="P-loop containing nucleoside triphosphate hydrolases"/>
    <property type="match status" value="1"/>
</dbReference>
<keyword evidence="1" id="KW-0175">Coiled coil</keyword>
<evidence type="ECO:0008006" key="5">
    <source>
        <dbReference type="Google" id="ProtNLM"/>
    </source>
</evidence>
<protein>
    <recommendedName>
        <fullName evidence="5">G domain-containing protein</fullName>
    </recommendedName>
</protein>
<feature type="coiled-coil region" evidence="1">
    <location>
        <begin position="429"/>
        <end position="456"/>
    </location>
</feature>
<dbReference type="InterPro" id="IPR027417">
    <property type="entry name" value="P-loop_NTPase"/>
</dbReference>
<keyword evidence="4" id="KW-1185">Reference proteome</keyword>
<dbReference type="Proteomes" id="UP000696485">
    <property type="component" value="Unassembled WGS sequence"/>
</dbReference>
<gene>
    <name evidence="3" type="ORF">BG006_006824</name>
</gene>
<evidence type="ECO:0000313" key="4">
    <source>
        <dbReference type="Proteomes" id="UP000696485"/>
    </source>
</evidence>
<accession>A0A9P5SKR0</accession>
<evidence type="ECO:0000313" key="3">
    <source>
        <dbReference type="EMBL" id="KAF9330206.1"/>
    </source>
</evidence>
<sequence>MSAPTKSFNTLLLGASQSGKLTLIEFLRKYADPGYTIQENKLGDGLFSKTRTVSSVAVQTDLPSYFISKAGKRVDYGAFLDADYEDYEDELNNRTQYLLEREKSTTTPANFNLIDTPGLNDTNTTIFDESHIVTIFKALLSIESIHLIVITIANNPFTEDLTNALKAYIDLLPEFNAHIVFVHTRIDYAGLHADGIDFAQSLIEKRGLLHVIAGRNTVPHVLIDNKDCTQTIRNCITQNTLRTILAMAKLNRPVRIQFTHINKTTKMRVVDHILRMKCEAVMEAREDTCLKKGIELRLPVLKELYYPARTIAECEELLGNIRRDIAFHDRPYLETLHEEFYQQTWGTFKLLQGVKRMQYPGPKERLAPDFVQHILDHVESSVQNVKEVKEKGGKGWDHWSVRFRRKKFCSSSYHVRICIERRKIYAAQIKKGKDEAREIKHKLQSLQGELEVFLNKLRALGEHEFIRNILDDVKQTVYLIYCTDRPQIDFQGLDEMIGEDVYVRGIANSAMNLEKFYLKKWTLPDGYERDPDCAGQEEVTDAPDATPVKTGRYYKDAEDSRDNIIRVLAVDAKEE</sequence>
<feature type="region of interest" description="Disordered" evidence="2">
    <location>
        <begin position="530"/>
        <end position="550"/>
    </location>
</feature>
<evidence type="ECO:0000256" key="2">
    <source>
        <dbReference type="SAM" id="MobiDB-lite"/>
    </source>
</evidence>
<evidence type="ECO:0000256" key="1">
    <source>
        <dbReference type="SAM" id="Coils"/>
    </source>
</evidence>
<comment type="caution">
    <text evidence="3">The sequence shown here is derived from an EMBL/GenBank/DDBJ whole genome shotgun (WGS) entry which is preliminary data.</text>
</comment>
<organism evidence="3 4">
    <name type="scientific">Podila minutissima</name>
    <dbReference type="NCBI Taxonomy" id="64525"/>
    <lineage>
        <taxon>Eukaryota</taxon>
        <taxon>Fungi</taxon>
        <taxon>Fungi incertae sedis</taxon>
        <taxon>Mucoromycota</taxon>
        <taxon>Mortierellomycotina</taxon>
        <taxon>Mortierellomycetes</taxon>
        <taxon>Mortierellales</taxon>
        <taxon>Mortierellaceae</taxon>
        <taxon>Podila</taxon>
    </lineage>
</organism>
<reference evidence="3" key="1">
    <citation type="journal article" date="2020" name="Fungal Divers.">
        <title>Resolving the Mortierellaceae phylogeny through synthesis of multi-gene phylogenetics and phylogenomics.</title>
        <authorList>
            <person name="Vandepol N."/>
            <person name="Liber J."/>
            <person name="Desiro A."/>
            <person name="Na H."/>
            <person name="Kennedy M."/>
            <person name="Barry K."/>
            <person name="Grigoriev I.V."/>
            <person name="Miller A.N."/>
            <person name="O'Donnell K."/>
            <person name="Stajich J.E."/>
            <person name="Bonito G."/>
        </authorList>
    </citation>
    <scope>NUCLEOTIDE SEQUENCE</scope>
    <source>
        <strain evidence="3">NVP1</strain>
    </source>
</reference>
<dbReference type="Gene3D" id="3.40.50.300">
    <property type="entry name" value="P-loop containing nucleotide triphosphate hydrolases"/>
    <property type="match status" value="1"/>
</dbReference>
<name>A0A9P5SKR0_9FUNG</name>